<dbReference type="Pfam" id="PF13692">
    <property type="entry name" value="Glyco_trans_1_4"/>
    <property type="match status" value="1"/>
</dbReference>
<dbReference type="EMBL" id="JABMCI010000056">
    <property type="protein sequence ID" value="NUU16865.1"/>
    <property type="molecule type" value="Genomic_DNA"/>
</dbReference>
<reference evidence="1 2" key="1">
    <citation type="submission" date="2020-05" db="EMBL/GenBank/DDBJ databases">
        <title>Genome Sequencing of Type Strains.</title>
        <authorList>
            <person name="Lemaire J.F."/>
            <person name="Inderbitzin P."/>
            <person name="Gregorio O.A."/>
            <person name="Collins S.B."/>
            <person name="Wespe N."/>
            <person name="Knight-Connoni V."/>
        </authorList>
    </citation>
    <scope>NUCLEOTIDE SEQUENCE [LARGE SCALE GENOMIC DNA]</scope>
    <source>
        <strain evidence="1 2">ATCC 25174</strain>
    </source>
</reference>
<keyword evidence="1" id="KW-0808">Transferase</keyword>
<dbReference type="AlphaFoldDB" id="A0A7Y5ZZG1"/>
<dbReference type="RefSeq" id="WP_175346746.1">
    <property type="nucleotide sequence ID" value="NZ_JABMCI010000056.1"/>
</dbReference>
<accession>A0A7Y5ZZG1</accession>
<organism evidence="1 2">
    <name type="scientific">Cellulomonas humilata</name>
    <dbReference type="NCBI Taxonomy" id="144055"/>
    <lineage>
        <taxon>Bacteria</taxon>
        <taxon>Bacillati</taxon>
        <taxon>Actinomycetota</taxon>
        <taxon>Actinomycetes</taxon>
        <taxon>Micrococcales</taxon>
        <taxon>Cellulomonadaceae</taxon>
        <taxon>Cellulomonas</taxon>
    </lineage>
</organism>
<sequence>MTPRVRVLEVLEPPDGTTRYADQLVEPLPDHVEVVWFTWRRALREKYDVLHVHWPEWLVRTRPSTLPRRVATRLAFVALLLRLRLTRTAIVRTEHNPEPHEPGGRTERALLRWLDRRTTLRVHLNPLPGGEGPHDVVIPLGHYRAQLGGHPISARVPGLLVYFGKIRDYKGVDLLLDAFAQARAGLTLRVVGNPQTPQWRALVEDAAREDPRIGHVLEFVADDTLVGEVTAAELAVLPYRDLHNSAVVLVALSLDTPVLVPSTPVTRGLAQEVGPGWVHFFEGTLDTADLHRAVDDLRAAPPVGRPQLDARAWDVIGASYARAFEAAARSAHHPGAATNHPESVQIA</sequence>
<evidence type="ECO:0000313" key="1">
    <source>
        <dbReference type="EMBL" id="NUU16865.1"/>
    </source>
</evidence>
<dbReference type="Proteomes" id="UP000565724">
    <property type="component" value="Unassembled WGS sequence"/>
</dbReference>
<dbReference type="GO" id="GO:0016740">
    <property type="term" value="F:transferase activity"/>
    <property type="evidence" value="ECO:0007669"/>
    <property type="project" value="UniProtKB-KW"/>
</dbReference>
<name>A0A7Y5ZZG1_9CELL</name>
<comment type="caution">
    <text evidence="1">The sequence shown here is derived from an EMBL/GenBank/DDBJ whole genome shotgun (WGS) entry which is preliminary data.</text>
</comment>
<gene>
    <name evidence="1" type="ORF">HP550_06325</name>
</gene>
<proteinExistence type="predicted"/>
<evidence type="ECO:0000313" key="2">
    <source>
        <dbReference type="Proteomes" id="UP000565724"/>
    </source>
</evidence>
<dbReference type="Gene3D" id="3.40.50.2000">
    <property type="entry name" value="Glycogen Phosphorylase B"/>
    <property type="match status" value="1"/>
</dbReference>
<dbReference type="SUPFAM" id="SSF53756">
    <property type="entry name" value="UDP-Glycosyltransferase/glycogen phosphorylase"/>
    <property type="match status" value="1"/>
</dbReference>
<protein>
    <submittedName>
        <fullName evidence="1">Glycosyltransferase</fullName>
    </submittedName>
</protein>
<keyword evidence="2" id="KW-1185">Reference proteome</keyword>